<dbReference type="InterPro" id="IPR000620">
    <property type="entry name" value="EamA_dom"/>
</dbReference>
<feature type="transmembrane region" description="Helical" evidence="1">
    <location>
        <begin position="211"/>
        <end position="231"/>
    </location>
</feature>
<feature type="transmembrane region" description="Helical" evidence="1">
    <location>
        <begin position="157"/>
        <end position="173"/>
    </location>
</feature>
<evidence type="ECO:0000313" key="4">
    <source>
        <dbReference type="Proteomes" id="UP000282195"/>
    </source>
</evidence>
<evidence type="ECO:0000259" key="2">
    <source>
        <dbReference type="Pfam" id="PF00892"/>
    </source>
</evidence>
<feature type="transmembrane region" description="Helical" evidence="1">
    <location>
        <begin position="293"/>
        <end position="311"/>
    </location>
</feature>
<gene>
    <name evidence="3" type="ORF">CCGE525_28290</name>
</gene>
<proteinExistence type="predicted"/>
<keyword evidence="1" id="KW-1133">Transmembrane helix</keyword>
<dbReference type="OrthoDB" id="7818056at2"/>
<evidence type="ECO:0000256" key="1">
    <source>
        <dbReference type="SAM" id="Phobius"/>
    </source>
</evidence>
<accession>A0A387G3R9</accession>
<reference evidence="3 4" key="1">
    <citation type="submission" date="2018-10" db="EMBL/GenBank/DDBJ databases">
        <title>Rhizobium etli, R. leguminosarum and a new Rhizobium genospecies from Phaseolus dumosus.</title>
        <authorList>
            <person name="Ramirez-Puebla S.T."/>
            <person name="Rogel-Hernandez M.A."/>
            <person name="Guerrero G."/>
            <person name="Ormeno-Orrillo E."/>
            <person name="Martinez-Romero J.C."/>
            <person name="Negrete-Yankelevich S."/>
            <person name="Martinez-Romero E."/>
        </authorList>
    </citation>
    <scope>NUCLEOTIDE SEQUENCE [LARGE SCALE GENOMIC DNA]</scope>
    <source>
        <strain evidence="3 4">CCGE525</strain>
        <plasmid evidence="4">prccge525c</plasmid>
    </source>
</reference>
<feature type="transmembrane region" description="Helical" evidence="1">
    <location>
        <begin position="179"/>
        <end position="199"/>
    </location>
</feature>
<feature type="transmembrane region" description="Helical" evidence="1">
    <location>
        <begin position="131"/>
        <end position="150"/>
    </location>
</feature>
<keyword evidence="1" id="KW-0812">Transmembrane</keyword>
<dbReference type="KEGG" id="rjg:CCGE525_28290"/>
<feature type="transmembrane region" description="Helical" evidence="1">
    <location>
        <begin position="37"/>
        <end position="55"/>
    </location>
</feature>
<evidence type="ECO:0000313" key="3">
    <source>
        <dbReference type="EMBL" id="AYG62652.1"/>
    </source>
</evidence>
<feature type="transmembrane region" description="Helical" evidence="1">
    <location>
        <begin position="268"/>
        <end position="287"/>
    </location>
</feature>
<keyword evidence="1" id="KW-0472">Membrane</keyword>
<dbReference type="InterPro" id="IPR037185">
    <property type="entry name" value="EmrE-like"/>
</dbReference>
<feature type="transmembrane region" description="Helical" evidence="1">
    <location>
        <begin position="105"/>
        <end position="125"/>
    </location>
</feature>
<dbReference type="GO" id="GO:0016020">
    <property type="term" value="C:membrane"/>
    <property type="evidence" value="ECO:0007669"/>
    <property type="project" value="InterPro"/>
</dbReference>
<sequence length="329" mass="35173">MLGGLAGKTQNRLKPADTSVLGRGALSVRTAGNSGNVLVIGVLLMLLGDFLFSLNDAMGKWLVASFPVGQVLVVRSLGSFLILVPLIARQGSHTLFHIERVPLQILRVVLTTADVGLFYASVAYLPLADVMTFYMAGPIYVAALSHFFLGETIGWRRWLAVVVGFIGVVIALRPSTAMLSWPSIFALVGSLAFALTLVLGRRLRLTSDVTLVTWQTVAALITGLVLSIGNWRSPSALDFTAMLTLGVVAGSAHMMITRSLKLAPASLLAPLQYSLLVWAIALGFLFFGDLPDSQILIGSAVIVIAGLFIFHRKNLTGDIPKETIPPDGH</sequence>
<feature type="transmembrane region" description="Helical" evidence="1">
    <location>
        <begin position="237"/>
        <end position="256"/>
    </location>
</feature>
<feature type="domain" description="EamA" evidence="2">
    <location>
        <begin position="183"/>
        <end position="309"/>
    </location>
</feature>
<protein>
    <submittedName>
        <fullName evidence="3">DMT family transporter</fullName>
    </submittedName>
</protein>
<dbReference type="Proteomes" id="UP000282195">
    <property type="component" value="Plasmid pRCCGE525c"/>
</dbReference>
<dbReference type="SUPFAM" id="SSF103481">
    <property type="entry name" value="Multidrug resistance efflux transporter EmrE"/>
    <property type="match status" value="2"/>
</dbReference>
<dbReference type="AlphaFoldDB" id="A0A387G3R9"/>
<dbReference type="PANTHER" id="PTHR22911:SF135">
    <property type="entry name" value="BLR4310 PROTEIN"/>
    <property type="match status" value="1"/>
</dbReference>
<organism evidence="3 4">
    <name type="scientific">Rhizobium jaguaris</name>
    <dbReference type="NCBI Taxonomy" id="1312183"/>
    <lineage>
        <taxon>Bacteria</taxon>
        <taxon>Pseudomonadati</taxon>
        <taxon>Pseudomonadota</taxon>
        <taxon>Alphaproteobacteria</taxon>
        <taxon>Hyphomicrobiales</taxon>
        <taxon>Rhizobiaceae</taxon>
        <taxon>Rhizobium/Agrobacterium group</taxon>
        <taxon>Rhizobium</taxon>
    </lineage>
</organism>
<keyword evidence="3" id="KW-0614">Plasmid</keyword>
<name>A0A387G3R9_9HYPH</name>
<geneLocation type="plasmid" evidence="4">
    <name>prccge525c</name>
</geneLocation>
<feature type="domain" description="EamA" evidence="2">
    <location>
        <begin position="40"/>
        <end position="172"/>
    </location>
</feature>
<dbReference type="EMBL" id="CP032695">
    <property type="protein sequence ID" value="AYG62652.1"/>
    <property type="molecule type" value="Genomic_DNA"/>
</dbReference>
<dbReference type="PANTHER" id="PTHR22911">
    <property type="entry name" value="ACYL-MALONYL CONDENSING ENZYME-RELATED"/>
    <property type="match status" value="1"/>
</dbReference>
<dbReference type="Pfam" id="PF00892">
    <property type="entry name" value="EamA"/>
    <property type="match status" value="2"/>
</dbReference>
<feature type="transmembrane region" description="Helical" evidence="1">
    <location>
        <begin position="61"/>
        <end position="84"/>
    </location>
</feature>
<keyword evidence="4" id="KW-1185">Reference proteome</keyword>